<protein>
    <submittedName>
        <fullName evidence="3">Short-chain dehydrogenase/reductase</fullName>
        <ecNumber evidence="3">1.1.1.100</ecNumber>
    </submittedName>
</protein>
<dbReference type="RefSeq" id="WP_058522253.1">
    <property type="nucleotide sequence ID" value="NZ_CAAAHV010000030.1"/>
</dbReference>
<reference evidence="2 4" key="1">
    <citation type="submission" date="2015-11" db="EMBL/GenBank/DDBJ databases">
        <title>Genomic analysis of 38 Legionella species identifies large and diverse effector repertoires.</title>
        <authorList>
            <person name="Burstein D."/>
            <person name="Amaro F."/>
            <person name="Zusman T."/>
            <person name="Lifshitz Z."/>
            <person name="Cohen O."/>
            <person name="Gilbert J.A."/>
            <person name="Pupko T."/>
            <person name="Shuman H.A."/>
            <person name="Segal G."/>
        </authorList>
    </citation>
    <scope>NUCLEOTIDE SEQUENCE [LARGE SCALE GENOMIC DNA]</scope>
    <source>
        <strain evidence="2 4">CDC#1407-AL-14</strain>
    </source>
</reference>
<name>A0A378I7M8_9GAMM</name>
<keyword evidence="3" id="KW-0560">Oxidoreductase</keyword>
<evidence type="ECO:0000313" key="2">
    <source>
        <dbReference type="EMBL" id="KTC76061.1"/>
    </source>
</evidence>
<dbReference type="PANTHER" id="PTHR42879:SF6">
    <property type="entry name" value="NADPH-DEPENDENT REDUCTASE BACG"/>
    <property type="match status" value="1"/>
</dbReference>
<comment type="similarity">
    <text evidence="1">Belongs to the short-chain dehydrogenases/reductases (SDR) family.</text>
</comment>
<dbReference type="EMBL" id="UGNW01000001">
    <property type="protein sequence ID" value="STX30776.1"/>
    <property type="molecule type" value="Genomic_DNA"/>
</dbReference>
<dbReference type="EMBL" id="LNXT01000001">
    <property type="protein sequence ID" value="KTC76061.1"/>
    <property type="molecule type" value="Genomic_DNA"/>
</dbReference>
<organism evidence="3 5">
    <name type="scientific">Legionella birminghamensis</name>
    <dbReference type="NCBI Taxonomy" id="28083"/>
    <lineage>
        <taxon>Bacteria</taxon>
        <taxon>Pseudomonadati</taxon>
        <taxon>Pseudomonadota</taxon>
        <taxon>Gammaproteobacteria</taxon>
        <taxon>Legionellales</taxon>
        <taxon>Legionellaceae</taxon>
        <taxon>Legionella</taxon>
    </lineage>
</organism>
<evidence type="ECO:0000313" key="5">
    <source>
        <dbReference type="Proteomes" id="UP000255066"/>
    </source>
</evidence>
<dbReference type="EC" id="1.1.1.100" evidence="3"/>
<evidence type="ECO:0000313" key="4">
    <source>
        <dbReference type="Proteomes" id="UP000054735"/>
    </source>
</evidence>
<reference evidence="3 5" key="2">
    <citation type="submission" date="2018-06" db="EMBL/GenBank/DDBJ databases">
        <authorList>
            <consortium name="Pathogen Informatics"/>
            <person name="Doyle S."/>
        </authorList>
    </citation>
    <scope>NUCLEOTIDE SEQUENCE [LARGE SCALE GENOMIC DNA]</scope>
    <source>
        <strain evidence="3 5">NCTC12437</strain>
    </source>
</reference>
<dbReference type="InterPro" id="IPR050259">
    <property type="entry name" value="SDR"/>
</dbReference>
<dbReference type="Gene3D" id="3.40.50.720">
    <property type="entry name" value="NAD(P)-binding Rossmann-like Domain"/>
    <property type="match status" value="1"/>
</dbReference>
<evidence type="ECO:0000256" key="1">
    <source>
        <dbReference type="ARBA" id="ARBA00006484"/>
    </source>
</evidence>
<keyword evidence="4" id="KW-1185">Reference proteome</keyword>
<accession>A0A378I7M8</accession>
<dbReference type="OrthoDB" id="9809287at2"/>
<dbReference type="PANTHER" id="PTHR42879">
    <property type="entry name" value="3-OXOACYL-(ACYL-CARRIER-PROTEIN) REDUCTASE"/>
    <property type="match status" value="1"/>
</dbReference>
<dbReference type="GO" id="GO:0004316">
    <property type="term" value="F:3-oxoacyl-[acyl-carrier-protein] reductase (NADPH) activity"/>
    <property type="evidence" value="ECO:0007669"/>
    <property type="project" value="UniProtKB-EC"/>
</dbReference>
<dbReference type="STRING" id="28083.Lbir_0130"/>
<dbReference type="InterPro" id="IPR002347">
    <property type="entry name" value="SDR_fam"/>
</dbReference>
<gene>
    <name evidence="3" type="primary">fabG_3</name>
    <name evidence="2" type="ORF">Lbir_0130</name>
    <name evidence="3" type="ORF">NCTC12437_00539</name>
</gene>
<dbReference type="Proteomes" id="UP000054735">
    <property type="component" value="Unassembled WGS sequence"/>
</dbReference>
<dbReference type="Proteomes" id="UP000255066">
    <property type="component" value="Unassembled WGS sequence"/>
</dbReference>
<evidence type="ECO:0000313" key="3">
    <source>
        <dbReference type="EMBL" id="STX30776.1"/>
    </source>
</evidence>
<dbReference type="SUPFAM" id="SSF51735">
    <property type="entry name" value="NAD(P)-binding Rossmann-fold domains"/>
    <property type="match status" value="1"/>
</dbReference>
<dbReference type="Pfam" id="PF13561">
    <property type="entry name" value="adh_short_C2"/>
    <property type="match status" value="1"/>
</dbReference>
<dbReference type="InterPro" id="IPR036291">
    <property type="entry name" value="NAD(P)-bd_dom_sf"/>
</dbReference>
<proteinExistence type="inferred from homology"/>
<sequence length="264" mass="28552">MDLQLNGKVALIAGASSGIGLATAWQLAQEGCHLLLCGRTKEALETAKAAIRNRLPDCLIEMFVTDIYDAEEARQLITKALRCFGKINILVNSTDGAPFNTVDSVISDKSWMEACEKKLLGYIRLTQLVFETMKKQRSGKIINVLGLTGKQPASDLMMPGVINAGLMNFIKAFSKITAMYNVCITGVNPGFISTKRYHSFVHKLSSTSGHSVESIEESICESIPLKRVGQPEEVASLISFLCSGLADYITGISIDIDGGLSKAI</sequence>
<dbReference type="PRINTS" id="PR00081">
    <property type="entry name" value="GDHRDH"/>
</dbReference>
<dbReference type="AlphaFoldDB" id="A0A378I7M8"/>